<gene>
    <name evidence="2" type="ORF">QFW77_14770</name>
</gene>
<dbReference type="Pfam" id="PF12146">
    <property type="entry name" value="Hydrolase_4"/>
    <property type="match status" value="1"/>
</dbReference>
<evidence type="ECO:0000313" key="2">
    <source>
        <dbReference type="EMBL" id="MDH5824240.1"/>
    </source>
</evidence>
<accession>A0ABT6JCE6</accession>
<dbReference type="Gene3D" id="3.40.50.1820">
    <property type="entry name" value="alpha/beta hydrolase"/>
    <property type="match status" value="1"/>
</dbReference>
<dbReference type="PIRSF" id="PIRSF037442">
    <property type="entry name" value="UCP037442_abhydr"/>
    <property type="match status" value="1"/>
</dbReference>
<dbReference type="EMBL" id="JARXRM010000043">
    <property type="protein sequence ID" value="MDH5824240.1"/>
    <property type="molecule type" value="Genomic_DNA"/>
</dbReference>
<dbReference type="InterPro" id="IPR022742">
    <property type="entry name" value="Hydrolase_4"/>
</dbReference>
<protein>
    <submittedName>
        <fullName evidence="2">Alpha/beta fold hydrolase</fullName>
    </submittedName>
</protein>
<comment type="caution">
    <text evidence="2">The sequence shown here is derived from an EMBL/GenBank/DDBJ whole genome shotgun (WGS) entry which is preliminary data.</text>
</comment>
<dbReference type="InterPro" id="IPR029058">
    <property type="entry name" value="AB_hydrolase_fold"/>
</dbReference>
<keyword evidence="2" id="KW-0378">Hydrolase</keyword>
<evidence type="ECO:0000259" key="1">
    <source>
        <dbReference type="Pfam" id="PF12146"/>
    </source>
</evidence>
<dbReference type="InterPro" id="IPR017208">
    <property type="entry name" value="UCP037442_abhydr"/>
</dbReference>
<keyword evidence="3" id="KW-1185">Reference proteome</keyword>
<organism evidence="2 3">
    <name type="scientific">Luteimonas endophytica</name>
    <dbReference type="NCBI Taxonomy" id="3042023"/>
    <lineage>
        <taxon>Bacteria</taxon>
        <taxon>Pseudomonadati</taxon>
        <taxon>Pseudomonadota</taxon>
        <taxon>Gammaproteobacteria</taxon>
        <taxon>Lysobacterales</taxon>
        <taxon>Lysobacteraceae</taxon>
        <taxon>Luteimonas</taxon>
    </lineage>
</organism>
<dbReference type="GO" id="GO:0016787">
    <property type="term" value="F:hydrolase activity"/>
    <property type="evidence" value="ECO:0007669"/>
    <property type="project" value="UniProtKB-KW"/>
</dbReference>
<reference evidence="2 3" key="1">
    <citation type="submission" date="2023-04" db="EMBL/GenBank/DDBJ databases">
        <title>Luteimonas endophyticus RD2P54.</title>
        <authorList>
            <person name="Sun J.-Q."/>
        </authorList>
    </citation>
    <scope>NUCLEOTIDE SEQUENCE [LARGE SCALE GENOMIC DNA]</scope>
    <source>
        <strain evidence="2 3">RD2P54</strain>
    </source>
</reference>
<name>A0ABT6JCE6_9GAMM</name>
<sequence>MQGPDGHRWSLAGRVPAQPHAALLWLPALGVAAKHYLPFADALALEGVAVYVHEWRGHGTSDLRASRECDWGYREPLVLDLPASEAALAADLPGTMRVIGGHSLGGQLACCRMALAPGAAQRIWLVASGAPYWRAFPAPRRLLLPLAYRFLPWLAFRRGALPGRAIGFGGNEARSLIRDWARTGLAGRYAAAGLEADLEAALGRVSAPVDAVLLRDDWLAPASSLRFLLSKLEAPGDTLTTLGAQDLGVPADHFAWMRQPAAVAAALLGGESAGSTQAVATSSRSSAA</sequence>
<dbReference type="SUPFAM" id="SSF53474">
    <property type="entry name" value="alpha/beta-Hydrolases"/>
    <property type="match status" value="1"/>
</dbReference>
<dbReference type="Proteomes" id="UP001156940">
    <property type="component" value="Unassembled WGS sequence"/>
</dbReference>
<evidence type="ECO:0000313" key="3">
    <source>
        <dbReference type="Proteomes" id="UP001156940"/>
    </source>
</evidence>
<feature type="domain" description="Serine aminopeptidase S33" evidence="1">
    <location>
        <begin position="18"/>
        <end position="159"/>
    </location>
</feature>
<proteinExistence type="predicted"/>